<keyword evidence="2" id="KW-0732">Signal</keyword>
<feature type="coiled-coil region" evidence="1">
    <location>
        <begin position="58"/>
        <end position="85"/>
    </location>
</feature>
<evidence type="ECO:0000313" key="3">
    <source>
        <dbReference type="EMBL" id="CAD8375225.1"/>
    </source>
</evidence>
<feature type="chain" id="PRO_5030160320" evidence="2">
    <location>
        <begin position="21"/>
        <end position="123"/>
    </location>
</feature>
<reference evidence="3" key="1">
    <citation type="submission" date="2021-01" db="EMBL/GenBank/DDBJ databases">
        <authorList>
            <person name="Corre E."/>
            <person name="Pelletier E."/>
            <person name="Niang G."/>
            <person name="Scheremetjew M."/>
            <person name="Finn R."/>
            <person name="Kale V."/>
            <person name="Holt S."/>
            <person name="Cochrane G."/>
            <person name="Meng A."/>
            <person name="Brown T."/>
            <person name="Cohen L."/>
        </authorList>
    </citation>
    <scope>NUCLEOTIDE SEQUENCE</scope>
    <source>
        <strain evidence="3">CCMP3303</strain>
    </source>
</reference>
<proteinExistence type="predicted"/>
<dbReference type="EMBL" id="HBEJ01014285">
    <property type="protein sequence ID" value="CAD8375225.1"/>
    <property type="molecule type" value="Transcribed_RNA"/>
</dbReference>
<organism evidence="3">
    <name type="scientific">Minutocellus polymorphus</name>
    <dbReference type="NCBI Taxonomy" id="265543"/>
    <lineage>
        <taxon>Eukaryota</taxon>
        <taxon>Sar</taxon>
        <taxon>Stramenopiles</taxon>
        <taxon>Ochrophyta</taxon>
        <taxon>Bacillariophyta</taxon>
        <taxon>Mediophyceae</taxon>
        <taxon>Cymatosirophycidae</taxon>
        <taxon>Cymatosirales</taxon>
        <taxon>Cymatosiraceae</taxon>
        <taxon>Minutocellus</taxon>
    </lineage>
</organism>
<dbReference type="AlphaFoldDB" id="A0A6U4JWS6"/>
<name>A0A6U4JWS6_9STRA</name>
<sequence>MLQKITILLASLATASVSEAFVPSRLLRLPPVGLQSTNHPPELNPIDEMCVENVAEFCLHEQCDVEEYEALINQLQEQKNYMINHLAKVETLLRHLKDANHPEHDPEEVQALFDSIKKTLAEA</sequence>
<evidence type="ECO:0000256" key="1">
    <source>
        <dbReference type="SAM" id="Coils"/>
    </source>
</evidence>
<accession>A0A6U4JWS6</accession>
<evidence type="ECO:0000256" key="2">
    <source>
        <dbReference type="SAM" id="SignalP"/>
    </source>
</evidence>
<keyword evidence="1" id="KW-0175">Coiled coil</keyword>
<protein>
    <submittedName>
        <fullName evidence="3">Uncharacterized protein</fullName>
    </submittedName>
</protein>
<feature type="signal peptide" evidence="2">
    <location>
        <begin position="1"/>
        <end position="20"/>
    </location>
</feature>
<gene>
    <name evidence="3" type="ORF">MPOL1434_LOCUS8376</name>
</gene>